<evidence type="ECO:0000313" key="1">
    <source>
        <dbReference type="EMBL" id="GFY15889.1"/>
    </source>
</evidence>
<comment type="caution">
    <text evidence="1">The sequence shown here is derived from an EMBL/GenBank/DDBJ whole genome shotgun (WGS) entry which is preliminary data.</text>
</comment>
<dbReference type="AlphaFoldDB" id="A0A8X6VK81"/>
<reference evidence="1" key="1">
    <citation type="submission" date="2020-08" db="EMBL/GenBank/DDBJ databases">
        <title>Multicomponent nature underlies the extraordinary mechanical properties of spider dragline silk.</title>
        <authorList>
            <person name="Kono N."/>
            <person name="Nakamura H."/>
            <person name="Mori M."/>
            <person name="Yoshida Y."/>
            <person name="Ohtoshi R."/>
            <person name="Malay A.D."/>
            <person name="Moran D.A.P."/>
            <person name="Tomita M."/>
            <person name="Numata K."/>
            <person name="Arakawa K."/>
        </authorList>
    </citation>
    <scope>NUCLEOTIDE SEQUENCE</scope>
</reference>
<name>A0A8X6VK81_TRICX</name>
<keyword evidence="2" id="KW-1185">Reference proteome</keyword>
<gene>
    <name evidence="1" type="ORF">TNCV_1285341</name>
</gene>
<dbReference type="Proteomes" id="UP000887159">
    <property type="component" value="Unassembled WGS sequence"/>
</dbReference>
<organism evidence="1 2">
    <name type="scientific">Trichonephila clavipes</name>
    <name type="common">Golden silk orbweaver</name>
    <name type="synonym">Nephila clavipes</name>
    <dbReference type="NCBI Taxonomy" id="2585209"/>
    <lineage>
        <taxon>Eukaryota</taxon>
        <taxon>Metazoa</taxon>
        <taxon>Ecdysozoa</taxon>
        <taxon>Arthropoda</taxon>
        <taxon>Chelicerata</taxon>
        <taxon>Arachnida</taxon>
        <taxon>Araneae</taxon>
        <taxon>Araneomorphae</taxon>
        <taxon>Entelegynae</taxon>
        <taxon>Araneoidea</taxon>
        <taxon>Nephilidae</taxon>
        <taxon>Trichonephila</taxon>
    </lineage>
</organism>
<accession>A0A8X6VK81</accession>
<evidence type="ECO:0000313" key="2">
    <source>
        <dbReference type="Proteomes" id="UP000887159"/>
    </source>
</evidence>
<sequence>MTKKNAYFCYKVYTFSLKTPAALLQGTSLLRQIRPVNGHTMRLCPAHCAYSHAGVESQEANKKIMTSKPCDLFPAHKASHLLYIL</sequence>
<protein>
    <submittedName>
        <fullName evidence="1">Uncharacterized protein</fullName>
    </submittedName>
</protein>
<proteinExistence type="predicted"/>
<dbReference type="EMBL" id="BMAU01021335">
    <property type="protein sequence ID" value="GFY15889.1"/>
    <property type="molecule type" value="Genomic_DNA"/>
</dbReference>